<dbReference type="Gene3D" id="1.20.1270.60">
    <property type="entry name" value="Arfaptin homology (AH) domain/BAR domain"/>
    <property type="match status" value="1"/>
</dbReference>
<dbReference type="SMART" id="SM00324">
    <property type="entry name" value="RhoGAP"/>
    <property type="match status" value="1"/>
</dbReference>
<dbReference type="FunFam" id="1.10.555.10:FF:000077">
    <property type="entry name" value="GTPase activating protein"/>
    <property type="match status" value="1"/>
</dbReference>
<dbReference type="InParanoid" id="A0A4V1M303"/>
<dbReference type="PROSITE" id="PS50238">
    <property type="entry name" value="RHOGAP"/>
    <property type="match status" value="1"/>
</dbReference>
<dbReference type="EMBL" id="SDIL01000154">
    <property type="protein sequence ID" value="RXK35170.1"/>
    <property type="molecule type" value="Genomic_DNA"/>
</dbReference>
<feature type="compositionally biased region" description="Low complexity" evidence="2">
    <location>
        <begin position="16"/>
        <end position="27"/>
    </location>
</feature>
<evidence type="ECO:0000313" key="5">
    <source>
        <dbReference type="Proteomes" id="UP000289152"/>
    </source>
</evidence>
<dbReference type="OrthoDB" id="79452at2759"/>
<feature type="compositionally biased region" description="Low complexity" evidence="2">
    <location>
        <begin position="238"/>
        <end position="247"/>
    </location>
</feature>
<dbReference type="VEuPathDB" id="FungiDB:TREMEDRAFT_70442"/>
<dbReference type="GO" id="GO:0007165">
    <property type="term" value="P:signal transduction"/>
    <property type="evidence" value="ECO:0007669"/>
    <property type="project" value="InterPro"/>
</dbReference>
<evidence type="ECO:0000256" key="2">
    <source>
        <dbReference type="SAM" id="MobiDB-lite"/>
    </source>
</evidence>
<dbReference type="SUPFAM" id="SSF48350">
    <property type="entry name" value="GTPase activation domain, GAP"/>
    <property type="match status" value="1"/>
</dbReference>
<dbReference type="Pfam" id="PF00611">
    <property type="entry name" value="FCH"/>
    <property type="match status" value="1"/>
</dbReference>
<dbReference type="InterPro" id="IPR000198">
    <property type="entry name" value="RhoGAP_dom"/>
</dbReference>
<dbReference type="PANTHER" id="PTHR23176:SF134">
    <property type="entry name" value="RHO-TYPE GTPASE-ACTIVATING PROTEIN"/>
    <property type="match status" value="1"/>
</dbReference>
<evidence type="ECO:0000256" key="1">
    <source>
        <dbReference type="ARBA" id="ARBA00022468"/>
    </source>
</evidence>
<accession>A0A4V1M303</accession>
<organism evidence="4 5">
    <name type="scientific">Tremella mesenterica</name>
    <name type="common">Jelly fungus</name>
    <dbReference type="NCBI Taxonomy" id="5217"/>
    <lineage>
        <taxon>Eukaryota</taxon>
        <taxon>Fungi</taxon>
        <taxon>Dikarya</taxon>
        <taxon>Basidiomycota</taxon>
        <taxon>Agaricomycotina</taxon>
        <taxon>Tremellomycetes</taxon>
        <taxon>Tremellales</taxon>
        <taxon>Tremellaceae</taxon>
        <taxon>Tremella</taxon>
    </lineage>
</organism>
<dbReference type="InterPro" id="IPR001060">
    <property type="entry name" value="FCH_dom"/>
</dbReference>
<dbReference type="Proteomes" id="UP000289152">
    <property type="component" value="Unassembled WGS sequence"/>
</dbReference>
<feature type="compositionally biased region" description="Polar residues" evidence="2">
    <location>
        <begin position="34"/>
        <end position="43"/>
    </location>
</feature>
<feature type="domain" description="Rho-GAP" evidence="3">
    <location>
        <begin position="442"/>
        <end position="635"/>
    </location>
</feature>
<evidence type="ECO:0000259" key="3">
    <source>
        <dbReference type="PROSITE" id="PS50238"/>
    </source>
</evidence>
<feature type="region of interest" description="Disordered" evidence="2">
    <location>
        <begin position="236"/>
        <end position="259"/>
    </location>
</feature>
<dbReference type="GO" id="GO:0005096">
    <property type="term" value="F:GTPase activator activity"/>
    <property type="evidence" value="ECO:0007669"/>
    <property type="project" value="UniProtKB-KW"/>
</dbReference>
<dbReference type="Gene3D" id="1.10.555.10">
    <property type="entry name" value="Rho GTPase activation protein"/>
    <property type="match status" value="1"/>
</dbReference>
<dbReference type="AlphaFoldDB" id="A0A4V1M303"/>
<dbReference type="SUPFAM" id="SSF103657">
    <property type="entry name" value="BAR/IMD domain-like"/>
    <property type="match status" value="1"/>
</dbReference>
<dbReference type="InterPro" id="IPR008936">
    <property type="entry name" value="Rho_GTPase_activation_prot"/>
</dbReference>
<dbReference type="STRING" id="5217.A0A4V1M303"/>
<proteinExistence type="predicted"/>
<dbReference type="Pfam" id="PF00620">
    <property type="entry name" value="RhoGAP"/>
    <property type="match status" value="1"/>
</dbReference>
<reference evidence="4 5" key="1">
    <citation type="submission" date="2016-06" db="EMBL/GenBank/DDBJ databases">
        <title>Evolution of pathogenesis and genome organization in the Tremellales.</title>
        <authorList>
            <person name="Cuomo C."/>
            <person name="Litvintseva A."/>
            <person name="Heitman J."/>
            <person name="Chen Y."/>
            <person name="Sun S."/>
            <person name="Springer D."/>
            <person name="Dromer F."/>
            <person name="Young S."/>
            <person name="Zeng Q."/>
            <person name="Chapman S."/>
            <person name="Gujja S."/>
            <person name="Saif S."/>
            <person name="Birren B."/>
        </authorList>
    </citation>
    <scope>NUCLEOTIDE SEQUENCE [LARGE SCALE GENOMIC DNA]</scope>
    <source>
        <strain evidence="4 5">ATCC 28783</strain>
    </source>
</reference>
<keyword evidence="1" id="KW-0343">GTPase activation</keyword>
<gene>
    <name evidence="4" type="ORF">M231_07582</name>
</gene>
<protein>
    <submittedName>
        <fullName evidence="4">GTPase activating protein</fullName>
    </submittedName>
</protein>
<dbReference type="GO" id="GO:0005737">
    <property type="term" value="C:cytoplasm"/>
    <property type="evidence" value="ECO:0007669"/>
    <property type="project" value="TreeGrafter"/>
</dbReference>
<sequence>MWTDEQVENVPPSRQNSAPPTNPSSSSERAGSVYSVSTTIQRQSSDERRYPAGLSPTSSAPPDHPKEVPEAFDEAILRGLCDMDGALPLLADRIKQSVSSCKAVGTFFKARAELEDKYGKALSELCKVSSDAYSRADGKAGTFVDAYQDSLKLQDKMSKSRTRFAYRLGEMAEELFMIAREGERLRKLHRETGMRYQTLLQDSEMAMEKAKVRFDTTAEELERVLVAKEGESIKDSGMRSSMAISSSQTNAGPSGGRRGLGKAINKFKGKGPASMARQEEEVRNRMGVASEAFRKAVQESQTLRQEYFNFQLPKIIRLLKECADEIDLGMQYHLARFAYIYESAVVADGTALTPFGTQPENPGLQAIFEGIDNRTDLKSFMQNYAVARGVPKGPRREGPYDEGYVSSPHFNDQGFGNYWTATGSEEYAIPGIPASTGATFGVDLGEQLARDGSEVPKVVEKCAEAIEEYVGLESMGIYRLSGIASRVQALKQALDRDIENTDVMSEEWSSDINVVASALKLWFRELPEPLLTYGLYHQFIEAARYDNDRLRHIRLHEQVNELPDANYATLKFFLGHLNRIRQNSSVNQMSISNLSIVFGPTLLGAPPEQGGLNLEHMSYQCKAIETILERYHEIFIEEGAESY</sequence>
<dbReference type="PANTHER" id="PTHR23176">
    <property type="entry name" value="RHO/RAC/CDC GTPASE-ACTIVATING PROTEIN"/>
    <property type="match status" value="1"/>
</dbReference>
<dbReference type="FunCoup" id="A0A4V1M303">
    <property type="interactions" value="214"/>
</dbReference>
<evidence type="ECO:0000313" key="4">
    <source>
        <dbReference type="EMBL" id="RXK35170.1"/>
    </source>
</evidence>
<dbReference type="InterPro" id="IPR050729">
    <property type="entry name" value="Rho-GAP"/>
</dbReference>
<feature type="region of interest" description="Disordered" evidence="2">
    <location>
        <begin position="1"/>
        <end position="67"/>
    </location>
</feature>
<comment type="caution">
    <text evidence="4">The sequence shown here is derived from an EMBL/GenBank/DDBJ whole genome shotgun (WGS) entry which is preliminary data.</text>
</comment>
<dbReference type="InterPro" id="IPR027267">
    <property type="entry name" value="AH/BAR_dom_sf"/>
</dbReference>
<name>A0A4V1M303_TREME</name>
<keyword evidence="5" id="KW-1185">Reference proteome</keyword>